<dbReference type="AlphaFoldDB" id="A0A3D9T2S2"/>
<protein>
    <submittedName>
        <fullName evidence="2">Uncharacterized protein (TIGR04222 family)</fullName>
    </submittedName>
</protein>
<dbReference type="EMBL" id="QTTT01000001">
    <property type="protein sequence ID" value="REE99545.1"/>
    <property type="molecule type" value="Genomic_DNA"/>
</dbReference>
<evidence type="ECO:0000313" key="2">
    <source>
        <dbReference type="EMBL" id="REE99545.1"/>
    </source>
</evidence>
<name>A0A3D9T2S2_9ACTN</name>
<feature type="transmembrane region" description="Helical" evidence="1">
    <location>
        <begin position="156"/>
        <end position="176"/>
    </location>
</feature>
<sequence length="316" mass="31119">MLMSAHRPVGAGDTWGISGPAFITGYAAVAVLLLVVALVVRRRITAGGDPGQDLHPYEVAYLVGGRFRVIGTALAALRADGAITSPGDNELVAGPEPSTMRTPLDLAIHREVGKGPITVRSLTGRAAVWKEADRIRLDLERRGLLPGPAHVTQIRLAALPMAALLGVGIVRLVAGLQNGSAVGYLIGALILVAIAAVTLLLAVPGKVRAGQGAVDGARARNAHLDPKVSPAWTTYGAEGAALGVALYGFPALSGVDEEFADAVELHKHLGSGGSASSGSSGGGYACSASAGGGCGSSSGGGGGCGGGGGGGGGCGG</sequence>
<evidence type="ECO:0000256" key="1">
    <source>
        <dbReference type="SAM" id="Phobius"/>
    </source>
</evidence>
<dbReference type="Proteomes" id="UP000256661">
    <property type="component" value="Unassembled WGS sequence"/>
</dbReference>
<accession>A0A3D9T2S2</accession>
<keyword evidence="1" id="KW-0472">Membrane</keyword>
<keyword evidence="1" id="KW-0812">Transmembrane</keyword>
<organism evidence="2 3">
    <name type="scientific">Thermomonospora umbrina</name>
    <dbReference type="NCBI Taxonomy" id="111806"/>
    <lineage>
        <taxon>Bacteria</taxon>
        <taxon>Bacillati</taxon>
        <taxon>Actinomycetota</taxon>
        <taxon>Actinomycetes</taxon>
        <taxon>Streptosporangiales</taxon>
        <taxon>Thermomonosporaceae</taxon>
        <taxon>Thermomonospora</taxon>
    </lineage>
</organism>
<reference evidence="2 3" key="1">
    <citation type="submission" date="2018-08" db="EMBL/GenBank/DDBJ databases">
        <title>Sequencing the genomes of 1000 actinobacteria strains.</title>
        <authorList>
            <person name="Klenk H.-P."/>
        </authorList>
    </citation>
    <scope>NUCLEOTIDE SEQUENCE [LARGE SCALE GENOMIC DNA]</scope>
    <source>
        <strain evidence="2 3">DSM 43927</strain>
    </source>
</reference>
<proteinExistence type="predicted"/>
<dbReference type="OrthoDB" id="4475641at2"/>
<dbReference type="NCBIfam" id="TIGR04222">
    <property type="entry name" value="near_uncomplex"/>
    <property type="match status" value="1"/>
</dbReference>
<feature type="transmembrane region" description="Helical" evidence="1">
    <location>
        <begin position="182"/>
        <end position="203"/>
    </location>
</feature>
<evidence type="ECO:0000313" key="3">
    <source>
        <dbReference type="Proteomes" id="UP000256661"/>
    </source>
</evidence>
<gene>
    <name evidence="2" type="ORF">DFJ69_5058</name>
</gene>
<dbReference type="InterPro" id="IPR026467">
    <property type="entry name" value="Ser/Gly_Cys_C_dom"/>
</dbReference>
<feature type="transmembrane region" description="Helical" evidence="1">
    <location>
        <begin position="20"/>
        <end position="40"/>
    </location>
</feature>
<keyword evidence="3" id="KW-1185">Reference proteome</keyword>
<keyword evidence="1" id="KW-1133">Transmembrane helix</keyword>
<comment type="caution">
    <text evidence="2">The sequence shown here is derived from an EMBL/GenBank/DDBJ whole genome shotgun (WGS) entry which is preliminary data.</text>
</comment>